<dbReference type="InterPro" id="IPR050156">
    <property type="entry name" value="TC-AMP_synthase_SUA5"/>
</dbReference>
<gene>
    <name evidence="9" type="primary">tsaC</name>
    <name evidence="12" type="ORF">ENJ98_00185</name>
</gene>
<organism evidence="12">
    <name type="scientific">Thiolapillus brandeum</name>
    <dbReference type="NCBI Taxonomy" id="1076588"/>
    <lineage>
        <taxon>Bacteria</taxon>
        <taxon>Pseudomonadati</taxon>
        <taxon>Pseudomonadota</taxon>
        <taxon>Gammaproteobacteria</taxon>
        <taxon>Chromatiales</taxon>
        <taxon>Sedimenticolaceae</taxon>
        <taxon>Thiolapillus</taxon>
    </lineage>
</organism>
<dbReference type="PANTHER" id="PTHR17490">
    <property type="entry name" value="SUA5"/>
    <property type="match status" value="1"/>
</dbReference>
<name>A0A7C5IXJ9_9GAMM</name>
<dbReference type="SUPFAM" id="SSF55821">
    <property type="entry name" value="YrdC/RibB"/>
    <property type="match status" value="1"/>
</dbReference>
<sequence length="184" mass="20184">MPTPFHYRHATYLLRRGGIVAHPTEAVYGLACNPLDPRAVYRLLELKRRPVEKGLILIAANYGQLAPFVAWREKELPETVRTGWPGPRTWLLPAAPHLPAWITGGRDRVAVRVTAHPVAAELCRRFGGPLVSTSANRSGLPPARNPLQVRLRCPGSDLILHGPTGGLENPTPIRDATTGEVLRP</sequence>
<comment type="caution">
    <text evidence="12">The sequence shown here is derived from an EMBL/GenBank/DDBJ whole genome shotgun (WGS) entry which is preliminary data.</text>
</comment>
<protein>
    <recommendedName>
        <fullName evidence="9">Threonylcarbamoyl-AMP synthase</fullName>
        <shortName evidence="9">TC-AMP synthase</shortName>
        <ecNumber evidence="9">2.7.7.87</ecNumber>
    </recommendedName>
    <alternativeName>
        <fullName evidence="9">L-threonylcarbamoyladenylate synthase</fullName>
    </alternativeName>
    <alternativeName>
        <fullName evidence="9">t(6)A37 threonylcarbamoyladenosine biosynthesis protein TsaC</fullName>
    </alternativeName>
    <alternativeName>
        <fullName evidence="9">tRNA threonylcarbamoyladenosine biosynthesis protein TsaC</fullName>
    </alternativeName>
</protein>
<dbReference type="EMBL" id="DROM01000013">
    <property type="protein sequence ID" value="HHH12632.1"/>
    <property type="molecule type" value="Genomic_DNA"/>
</dbReference>
<dbReference type="Pfam" id="PF01300">
    <property type="entry name" value="Sua5_yciO_yrdC"/>
    <property type="match status" value="1"/>
</dbReference>
<dbReference type="GO" id="GO:0000049">
    <property type="term" value="F:tRNA binding"/>
    <property type="evidence" value="ECO:0007669"/>
    <property type="project" value="TreeGrafter"/>
</dbReference>
<dbReference type="EC" id="2.7.7.87" evidence="9"/>
<evidence type="ECO:0000256" key="1">
    <source>
        <dbReference type="ARBA" id="ARBA00004496"/>
    </source>
</evidence>
<dbReference type="PROSITE" id="PS51163">
    <property type="entry name" value="YRDC"/>
    <property type="match status" value="1"/>
</dbReference>
<evidence type="ECO:0000256" key="10">
    <source>
        <dbReference type="SAM" id="MobiDB-lite"/>
    </source>
</evidence>
<accession>A0A7C5IXJ9</accession>
<feature type="region of interest" description="Disordered" evidence="10">
    <location>
        <begin position="161"/>
        <end position="184"/>
    </location>
</feature>
<dbReference type="GO" id="GO:0061710">
    <property type="term" value="F:L-threonylcarbamoyladenylate synthase"/>
    <property type="evidence" value="ECO:0007669"/>
    <property type="project" value="UniProtKB-EC"/>
</dbReference>
<evidence type="ECO:0000256" key="7">
    <source>
        <dbReference type="ARBA" id="ARBA00022840"/>
    </source>
</evidence>
<dbReference type="InterPro" id="IPR006070">
    <property type="entry name" value="Sua5-like_dom"/>
</dbReference>
<proteinExistence type="inferred from homology"/>
<evidence type="ECO:0000256" key="8">
    <source>
        <dbReference type="ARBA" id="ARBA00048366"/>
    </source>
</evidence>
<evidence type="ECO:0000256" key="2">
    <source>
        <dbReference type="ARBA" id="ARBA00022490"/>
    </source>
</evidence>
<comment type="function">
    <text evidence="9">Required for the formation of a threonylcarbamoyl group on adenosine at position 37 (t(6)A37) in tRNAs that read codons beginning with adenine. Catalyzes the conversion of L-threonine, HCO(3)(-)/CO(2) and ATP to give threonylcarbamoyl-AMP (TC-AMP) as the acyladenylate intermediate, with the release of diphosphate.</text>
</comment>
<evidence type="ECO:0000259" key="11">
    <source>
        <dbReference type="PROSITE" id="PS51163"/>
    </source>
</evidence>
<feature type="domain" description="YrdC-like" evidence="11">
    <location>
        <begin position="4"/>
        <end position="184"/>
    </location>
</feature>
<keyword evidence="7 9" id="KW-0067">ATP-binding</keyword>
<dbReference type="GO" id="GO:0003725">
    <property type="term" value="F:double-stranded RNA binding"/>
    <property type="evidence" value="ECO:0007669"/>
    <property type="project" value="InterPro"/>
</dbReference>
<dbReference type="Gene3D" id="3.90.870.10">
    <property type="entry name" value="DHBP synthase"/>
    <property type="match status" value="1"/>
</dbReference>
<dbReference type="HAMAP" id="MF_01852">
    <property type="entry name" value="TsaC"/>
    <property type="match status" value="1"/>
</dbReference>
<dbReference type="GO" id="GO:0002949">
    <property type="term" value="P:tRNA threonylcarbamoyladenosine modification"/>
    <property type="evidence" value="ECO:0007669"/>
    <property type="project" value="UniProtKB-UniRule"/>
</dbReference>
<evidence type="ECO:0000256" key="4">
    <source>
        <dbReference type="ARBA" id="ARBA00022694"/>
    </source>
</evidence>
<keyword evidence="4 9" id="KW-0819">tRNA processing</keyword>
<evidence type="ECO:0000256" key="3">
    <source>
        <dbReference type="ARBA" id="ARBA00022679"/>
    </source>
</evidence>
<comment type="subcellular location">
    <subcellularLocation>
        <location evidence="1 9">Cytoplasm</location>
    </subcellularLocation>
</comment>
<dbReference type="AlphaFoldDB" id="A0A7C5IXJ9"/>
<evidence type="ECO:0000256" key="9">
    <source>
        <dbReference type="HAMAP-Rule" id="MF_01852"/>
    </source>
</evidence>
<comment type="similarity">
    <text evidence="9">Belongs to the SUA5 family. TsaC subfamily.</text>
</comment>
<comment type="catalytic activity">
    <reaction evidence="8 9">
        <text>L-threonine + hydrogencarbonate + ATP = L-threonylcarbamoyladenylate + diphosphate + H2O</text>
        <dbReference type="Rhea" id="RHEA:36407"/>
        <dbReference type="ChEBI" id="CHEBI:15377"/>
        <dbReference type="ChEBI" id="CHEBI:17544"/>
        <dbReference type="ChEBI" id="CHEBI:30616"/>
        <dbReference type="ChEBI" id="CHEBI:33019"/>
        <dbReference type="ChEBI" id="CHEBI:57926"/>
        <dbReference type="ChEBI" id="CHEBI:73682"/>
        <dbReference type="EC" id="2.7.7.87"/>
    </reaction>
</comment>
<dbReference type="InterPro" id="IPR017945">
    <property type="entry name" value="DHBP_synth_RibB-like_a/b_dom"/>
</dbReference>
<keyword evidence="2 9" id="KW-0963">Cytoplasm</keyword>
<keyword evidence="5 9" id="KW-0548">Nucleotidyltransferase</keyword>
<dbReference type="Proteomes" id="UP000886100">
    <property type="component" value="Unassembled WGS sequence"/>
</dbReference>
<keyword evidence="3 9" id="KW-0808">Transferase</keyword>
<keyword evidence="6 9" id="KW-0547">Nucleotide-binding</keyword>
<evidence type="ECO:0000256" key="6">
    <source>
        <dbReference type="ARBA" id="ARBA00022741"/>
    </source>
</evidence>
<evidence type="ECO:0000256" key="5">
    <source>
        <dbReference type="ARBA" id="ARBA00022695"/>
    </source>
</evidence>
<dbReference type="InterPro" id="IPR023535">
    <property type="entry name" value="TC-AMP_synthase"/>
</dbReference>
<reference evidence="12" key="1">
    <citation type="journal article" date="2020" name="mSystems">
        <title>Genome- and Community-Level Interaction Insights into Carbon Utilization and Element Cycling Functions of Hydrothermarchaeota in Hydrothermal Sediment.</title>
        <authorList>
            <person name="Zhou Z."/>
            <person name="Liu Y."/>
            <person name="Xu W."/>
            <person name="Pan J."/>
            <person name="Luo Z.H."/>
            <person name="Li M."/>
        </authorList>
    </citation>
    <scope>NUCLEOTIDE SEQUENCE [LARGE SCALE GENOMIC DNA]</scope>
    <source>
        <strain evidence="12">HyVt-535</strain>
    </source>
</reference>
<dbReference type="GO" id="GO:0006450">
    <property type="term" value="P:regulation of translational fidelity"/>
    <property type="evidence" value="ECO:0007669"/>
    <property type="project" value="TreeGrafter"/>
</dbReference>
<dbReference type="PANTHER" id="PTHR17490:SF18">
    <property type="entry name" value="THREONYLCARBAMOYL-AMP SYNTHASE"/>
    <property type="match status" value="1"/>
</dbReference>
<dbReference type="GO" id="GO:0005737">
    <property type="term" value="C:cytoplasm"/>
    <property type="evidence" value="ECO:0007669"/>
    <property type="project" value="UniProtKB-SubCell"/>
</dbReference>
<evidence type="ECO:0000313" key="12">
    <source>
        <dbReference type="EMBL" id="HHH12632.1"/>
    </source>
</evidence>
<dbReference type="GO" id="GO:0005524">
    <property type="term" value="F:ATP binding"/>
    <property type="evidence" value="ECO:0007669"/>
    <property type="project" value="UniProtKB-UniRule"/>
</dbReference>